<protein>
    <recommendedName>
        <fullName evidence="1">phenylalanine 4-monooxygenase</fullName>
        <ecNumber evidence="1">1.14.16.1</ecNumber>
    </recommendedName>
</protein>
<dbReference type="PANTHER" id="PTHR11473:SF24">
    <property type="entry name" value="PHENYLALANINE-4-HYDROXYLASE"/>
    <property type="match status" value="1"/>
</dbReference>
<feature type="domain" description="ACT" evidence="3">
    <location>
        <begin position="46"/>
        <end position="124"/>
    </location>
</feature>
<name>A0A7R9QZH2_9ACAR</name>
<dbReference type="InterPro" id="IPR045865">
    <property type="entry name" value="ACT-like_dom_sf"/>
</dbReference>
<dbReference type="GO" id="GO:0005506">
    <property type="term" value="F:iron ion binding"/>
    <property type="evidence" value="ECO:0007669"/>
    <property type="project" value="InterPro"/>
</dbReference>
<keyword evidence="5" id="KW-1185">Reference proteome</keyword>
<dbReference type="Gene3D" id="3.30.70.260">
    <property type="match status" value="1"/>
</dbReference>
<organism evidence="4">
    <name type="scientific">Oppiella nova</name>
    <dbReference type="NCBI Taxonomy" id="334625"/>
    <lineage>
        <taxon>Eukaryota</taxon>
        <taxon>Metazoa</taxon>
        <taxon>Ecdysozoa</taxon>
        <taxon>Arthropoda</taxon>
        <taxon>Chelicerata</taxon>
        <taxon>Arachnida</taxon>
        <taxon>Acari</taxon>
        <taxon>Acariformes</taxon>
        <taxon>Sarcoptiformes</taxon>
        <taxon>Oribatida</taxon>
        <taxon>Brachypylina</taxon>
        <taxon>Oppioidea</taxon>
        <taxon>Oppiidae</taxon>
        <taxon>Oppiella</taxon>
    </lineage>
</organism>
<proteinExistence type="predicted"/>
<dbReference type="AlphaFoldDB" id="A0A7R9QZH2"/>
<dbReference type="EC" id="1.14.16.1" evidence="1"/>
<feature type="non-terminal residue" evidence="4">
    <location>
        <position position="1"/>
    </location>
</feature>
<evidence type="ECO:0000313" key="5">
    <source>
        <dbReference type="Proteomes" id="UP000728032"/>
    </source>
</evidence>
<evidence type="ECO:0000256" key="1">
    <source>
        <dbReference type="ARBA" id="ARBA00011995"/>
    </source>
</evidence>
<dbReference type="OrthoDB" id="983542at2759"/>
<dbReference type="PROSITE" id="PS51671">
    <property type="entry name" value="ACT"/>
    <property type="match status" value="1"/>
</dbReference>
<dbReference type="GO" id="GO:0004505">
    <property type="term" value="F:phenylalanine 4-monooxygenase activity"/>
    <property type="evidence" value="ECO:0007669"/>
    <property type="project" value="UniProtKB-EC"/>
</dbReference>
<evidence type="ECO:0000313" key="4">
    <source>
        <dbReference type="EMBL" id="CAD7662714.1"/>
    </source>
</evidence>
<dbReference type="Proteomes" id="UP000728032">
    <property type="component" value="Unassembled WGS sequence"/>
</dbReference>
<feature type="region of interest" description="Disordered" evidence="2">
    <location>
        <begin position="1"/>
        <end position="29"/>
    </location>
</feature>
<reference evidence="4" key="1">
    <citation type="submission" date="2020-11" db="EMBL/GenBank/DDBJ databases">
        <authorList>
            <person name="Tran Van P."/>
        </authorList>
    </citation>
    <scope>NUCLEOTIDE SEQUENCE</scope>
</reference>
<accession>A0A7R9QZH2</accession>
<dbReference type="SUPFAM" id="SSF55021">
    <property type="entry name" value="ACT-like"/>
    <property type="match status" value="1"/>
</dbReference>
<evidence type="ECO:0000256" key="2">
    <source>
        <dbReference type="SAM" id="MobiDB-lite"/>
    </source>
</evidence>
<dbReference type="PANTHER" id="PTHR11473">
    <property type="entry name" value="AROMATIC AMINO ACID HYDROXYLASE"/>
    <property type="match status" value="1"/>
</dbReference>
<dbReference type="InterPro" id="IPR002912">
    <property type="entry name" value="ACT_dom"/>
</dbReference>
<evidence type="ECO:0000259" key="3">
    <source>
        <dbReference type="PROSITE" id="PS51671"/>
    </source>
</evidence>
<gene>
    <name evidence="4" type="ORF">ONB1V03_LOCUS19274</name>
</gene>
<dbReference type="InterPro" id="IPR001273">
    <property type="entry name" value="ArAA_hydroxylase"/>
</dbReference>
<dbReference type="CDD" id="cd04880">
    <property type="entry name" value="ACT_AAAH-PDT-like"/>
    <property type="match status" value="1"/>
</dbReference>
<dbReference type="EMBL" id="OC943835">
    <property type="protein sequence ID" value="CAD7662714.1"/>
    <property type="molecule type" value="Genomic_DNA"/>
</dbReference>
<dbReference type="EMBL" id="CAJPVJ010029010">
    <property type="protein sequence ID" value="CAG2179851.1"/>
    <property type="molecule type" value="Genomic_DNA"/>
</dbReference>
<sequence length="124" mass="14090">MVVEVEDAIINTSGSEDAKNNRPERPERKTGSYIMESLNENNNTVHVVFSMKEKVGALADALQIFKDNDINLCRIESRSSKRLNDDYEFLVECSSRNGQLNKALDLIKPITQYMQVIARDLTHS</sequence>
<feature type="compositionally biased region" description="Basic and acidic residues" evidence="2">
    <location>
        <begin position="16"/>
        <end position="29"/>
    </location>
</feature>